<keyword evidence="1" id="KW-1133">Transmembrane helix</keyword>
<accession>A0A9P8XQC1</accession>
<evidence type="ECO:0000313" key="2">
    <source>
        <dbReference type="EMBL" id="KAH7012040.1"/>
    </source>
</evidence>
<dbReference type="OrthoDB" id="5086500at2759"/>
<keyword evidence="1" id="KW-0812">Transmembrane</keyword>
<dbReference type="Proteomes" id="UP000756346">
    <property type="component" value="Unassembled WGS sequence"/>
</dbReference>
<dbReference type="PANTHER" id="PTHR34414:SF1">
    <property type="entry name" value="SUBTILISIN-LIKE SERINE PROTEASE"/>
    <property type="match status" value="1"/>
</dbReference>
<dbReference type="PANTHER" id="PTHR34414">
    <property type="entry name" value="HET DOMAIN-CONTAINING PROTEIN-RELATED"/>
    <property type="match status" value="1"/>
</dbReference>
<organism evidence="2 3">
    <name type="scientific">Microdochium trichocladiopsis</name>
    <dbReference type="NCBI Taxonomy" id="1682393"/>
    <lineage>
        <taxon>Eukaryota</taxon>
        <taxon>Fungi</taxon>
        <taxon>Dikarya</taxon>
        <taxon>Ascomycota</taxon>
        <taxon>Pezizomycotina</taxon>
        <taxon>Sordariomycetes</taxon>
        <taxon>Xylariomycetidae</taxon>
        <taxon>Xylariales</taxon>
        <taxon>Microdochiaceae</taxon>
        <taxon>Microdochium</taxon>
    </lineage>
</organism>
<keyword evidence="3" id="KW-1185">Reference proteome</keyword>
<comment type="caution">
    <text evidence="2">The sequence shown here is derived from an EMBL/GenBank/DDBJ whole genome shotgun (WGS) entry which is preliminary data.</text>
</comment>
<protein>
    <submittedName>
        <fullName evidence="2">Uncharacterized protein</fullName>
    </submittedName>
</protein>
<gene>
    <name evidence="2" type="ORF">B0I36DRAFT_369890</name>
</gene>
<reference evidence="2" key="1">
    <citation type="journal article" date="2021" name="Nat. Commun.">
        <title>Genetic determinants of endophytism in the Arabidopsis root mycobiome.</title>
        <authorList>
            <person name="Mesny F."/>
            <person name="Miyauchi S."/>
            <person name="Thiergart T."/>
            <person name="Pickel B."/>
            <person name="Atanasova L."/>
            <person name="Karlsson M."/>
            <person name="Huettel B."/>
            <person name="Barry K.W."/>
            <person name="Haridas S."/>
            <person name="Chen C."/>
            <person name="Bauer D."/>
            <person name="Andreopoulos W."/>
            <person name="Pangilinan J."/>
            <person name="LaButti K."/>
            <person name="Riley R."/>
            <person name="Lipzen A."/>
            <person name="Clum A."/>
            <person name="Drula E."/>
            <person name="Henrissat B."/>
            <person name="Kohler A."/>
            <person name="Grigoriev I.V."/>
            <person name="Martin F.M."/>
            <person name="Hacquard S."/>
        </authorList>
    </citation>
    <scope>NUCLEOTIDE SEQUENCE</scope>
    <source>
        <strain evidence="2">MPI-CAGE-CH-0230</strain>
    </source>
</reference>
<keyword evidence="1" id="KW-0472">Membrane</keyword>
<evidence type="ECO:0000313" key="3">
    <source>
        <dbReference type="Proteomes" id="UP000756346"/>
    </source>
</evidence>
<dbReference type="RefSeq" id="XP_046004416.1">
    <property type="nucleotide sequence ID" value="XM_046159843.1"/>
</dbReference>
<dbReference type="InterPro" id="IPR046536">
    <property type="entry name" value="DUF6601"/>
</dbReference>
<dbReference type="Pfam" id="PF20246">
    <property type="entry name" value="DUF6601"/>
    <property type="match status" value="1"/>
</dbReference>
<feature type="transmembrane region" description="Helical" evidence="1">
    <location>
        <begin position="133"/>
        <end position="151"/>
    </location>
</feature>
<proteinExistence type="predicted"/>
<evidence type="ECO:0000256" key="1">
    <source>
        <dbReference type="SAM" id="Phobius"/>
    </source>
</evidence>
<dbReference type="EMBL" id="JAGTJQ010000015">
    <property type="protein sequence ID" value="KAH7012040.1"/>
    <property type="molecule type" value="Genomic_DNA"/>
</dbReference>
<sequence>MLRWGADFETSKELDLQTPKLDLLHKYLWLAGLPRPARTLHRQRLLGRIIVITENPDEHLVWHETSIFVKPLPEYLLSHDFWSTNLKIAHETGLLPDDVDWTIWTLLARDVIRNQTWRVDADQPRYTYGELRLVVFVYITVMLSAMQVALATDRFEGAVQFQQFA</sequence>
<dbReference type="AlphaFoldDB" id="A0A9P8XQC1"/>
<name>A0A9P8XQC1_9PEZI</name>
<dbReference type="GeneID" id="70189389"/>